<evidence type="ECO:0000313" key="1">
    <source>
        <dbReference type="EMBL" id="MBC8531657.1"/>
    </source>
</evidence>
<sequence length="122" mass="13742">MKKSSPNTLNLHTLRDWLEPQLGPLSDDQLITIVEILKDDFKINEGISSDEVDLALNLLPTFKRIQEVLPLCARLVASPVKTTQSISYQRDVEGIWYACAEPNTGYDLDDRGTEVPVDTKKK</sequence>
<keyword evidence="2" id="KW-1185">Reference proteome</keyword>
<name>A0A926D5E5_9FIRM</name>
<evidence type="ECO:0000313" key="2">
    <source>
        <dbReference type="Proteomes" id="UP000623172"/>
    </source>
</evidence>
<dbReference type="RefSeq" id="WP_249316267.1">
    <property type="nucleotide sequence ID" value="NZ_JACRSR010000002.1"/>
</dbReference>
<dbReference type="EMBL" id="JACRSR010000002">
    <property type="protein sequence ID" value="MBC8531657.1"/>
    <property type="molecule type" value="Genomic_DNA"/>
</dbReference>
<dbReference type="AlphaFoldDB" id="A0A926D5E5"/>
<comment type="caution">
    <text evidence="1">The sequence shown here is derived from an EMBL/GenBank/DDBJ whole genome shotgun (WGS) entry which is preliminary data.</text>
</comment>
<organism evidence="1 2">
    <name type="scientific">Gehongia tenuis</name>
    <dbReference type="NCBI Taxonomy" id="2763655"/>
    <lineage>
        <taxon>Bacteria</taxon>
        <taxon>Bacillati</taxon>
        <taxon>Bacillota</taxon>
        <taxon>Clostridia</taxon>
        <taxon>Christensenellales</taxon>
        <taxon>Christensenellaceae</taxon>
        <taxon>Gehongia</taxon>
    </lineage>
</organism>
<protein>
    <submittedName>
        <fullName evidence="1">Uncharacterized protein</fullName>
    </submittedName>
</protein>
<proteinExistence type="predicted"/>
<gene>
    <name evidence="1" type="ORF">H8696_07310</name>
</gene>
<reference evidence="1" key="1">
    <citation type="submission" date="2020-08" db="EMBL/GenBank/DDBJ databases">
        <title>Genome public.</title>
        <authorList>
            <person name="Liu C."/>
            <person name="Sun Q."/>
        </authorList>
    </citation>
    <scope>NUCLEOTIDE SEQUENCE</scope>
    <source>
        <strain evidence="1">NSJ-53</strain>
    </source>
</reference>
<accession>A0A926D5E5</accession>
<dbReference type="Proteomes" id="UP000623172">
    <property type="component" value="Unassembled WGS sequence"/>
</dbReference>